<dbReference type="PROSITE" id="PS51257">
    <property type="entry name" value="PROKAR_LIPOPROTEIN"/>
    <property type="match status" value="1"/>
</dbReference>
<dbReference type="RefSeq" id="WP_386847170.1">
    <property type="nucleotide sequence ID" value="NZ_JBHUMK010000079.1"/>
</dbReference>
<sequence length="109" mass="10996">MPTIKTTQALPLLAALLAGCAGLTPPAPAPVLTMTRPDADHARATLTPAPARARWTLQPSAECGSPPGPARSGDWPGAGPLLVRATPADLLTVQGDGWQVADCVPGDGD</sequence>
<comment type="caution">
    <text evidence="3">The sequence shown here is derived from an EMBL/GenBank/DDBJ whole genome shotgun (WGS) entry which is preliminary data.</text>
</comment>
<keyword evidence="2" id="KW-0732">Signal</keyword>
<evidence type="ECO:0000313" key="4">
    <source>
        <dbReference type="Proteomes" id="UP001597475"/>
    </source>
</evidence>
<feature type="signal peptide" evidence="2">
    <location>
        <begin position="1"/>
        <end position="29"/>
    </location>
</feature>
<evidence type="ECO:0000256" key="1">
    <source>
        <dbReference type="SAM" id="MobiDB-lite"/>
    </source>
</evidence>
<feature type="region of interest" description="Disordered" evidence="1">
    <location>
        <begin position="60"/>
        <end position="81"/>
    </location>
</feature>
<reference evidence="4" key="1">
    <citation type="journal article" date="2019" name="Int. J. Syst. Evol. Microbiol.">
        <title>The Global Catalogue of Microorganisms (GCM) 10K type strain sequencing project: providing services to taxonomists for standard genome sequencing and annotation.</title>
        <authorList>
            <consortium name="The Broad Institute Genomics Platform"/>
            <consortium name="The Broad Institute Genome Sequencing Center for Infectious Disease"/>
            <person name="Wu L."/>
            <person name="Ma J."/>
        </authorList>
    </citation>
    <scope>NUCLEOTIDE SEQUENCE [LARGE SCALE GENOMIC DNA]</scope>
    <source>
        <strain evidence="4">KCTC 33842</strain>
    </source>
</reference>
<gene>
    <name evidence="3" type="ORF">ACFSR9_15225</name>
</gene>
<evidence type="ECO:0000256" key="2">
    <source>
        <dbReference type="SAM" id="SignalP"/>
    </source>
</evidence>
<evidence type="ECO:0008006" key="5">
    <source>
        <dbReference type="Google" id="ProtNLM"/>
    </source>
</evidence>
<name>A0ABW5P648_9DEIO</name>
<keyword evidence="4" id="KW-1185">Reference proteome</keyword>
<dbReference type="EMBL" id="JBHUMK010000079">
    <property type="protein sequence ID" value="MFD2610772.1"/>
    <property type="molecule type" value="Genomic_DNA"/>
</dbReference>
<feature type="chain" id="PRO_5045969445" description="Lipoprotein" evidence="2">
    <location>
        <begin position="30"/>
        <end position="109"/>
    </location>
</feature>
<organism evidence="3 4">
    <name type="scientific">Deinococcus taklimakanensis</name>
    <dbReference type="NCBI Taxonomy" id="536443"/>
    <lineage>
        <taxon>Bacteria</taxon>
        <taxon>Thermotogati</taxon>
        <taxon>Deinococcota</taxon>
        <taxon>Deinococci</taxon>
        <taxon>Deinococcales</taxon>
        <taxon>Deinococcaceae</taxon>
        <taxon>Deinococcus</taxon>
    </lineage>
</organism>
<evidence type="ECO:0000313" key="3">
    <source>
        <dbReference type="EMBL" id="MFD2610772.1"/>
    </source>
</evidence>
<accession>A0ABW5P648</accession>
<dbReference type="Proteomes" id="UP001597475">
    <property type="component" value="Unassembled WGS sequence"/>
</dbReference>
<proteinExistence type="predicted"/>
<protein>
    <recommendedName>
        <fullName evidence="5">Lipoprotein</fullName>
    </recommendedName>
</protein>